<reference evidence="3" key="1">
    <citation type="submission" date="2018-07" db="EMBL/GenBank/DDBJ databases">
        <authorList>
            <person name="Zhao J."/>
        </authorList>
    </citation>
    <scope>NUCLEOTIDE SEQUENCE [LARGE SCALE GENOMIC DNA]</scope>
    <source>
        <strain evidence="3">GSSD-12</strain>
    </source>
</reference>
<dbReference type="Proteomes" id="UP000253868">
    <property type="component" value="Chromosome"/>
</dbReference>
<evidence type="ECO:0000256" key="1">
    <source>
        <dbReference type="SAM" id="MobiDB-lite"/>
    </source>
</evidence>
<evidence type="ECO:0000313" key="3">
    <source>
        <dbReference type="Proteomes" id="UP000253868"/>
    </source>
</evidence>
<proteinExistence type="predicted"/>
<accession>A0A345I0D8</accession>
<protein>
    <recommendedName>
        <fullName evidence="4">Large membrane protein</fullName>
    </recommendedName>
</protein>
<gene>
    <name evidence="2" type="ORF">DVK44_06705</name>
</gene>
<sequence>MSAAGRWRPRRPRVAVATVAAAVLLAGGGGAYFATNAFGGGSSTDGAKGSGPDSGTGTDTEAGRSGGSGKGGDGGPPLLTLDDTVAASKGAPGAPGAPASSAGSSDPSAPKGIAVGEPDPGGVTYRAKGKLPEGPDSARVYRTSGDITSAEVARLAKALGLTGTPKASGTVWKVGPDKDGSGPVLSVAKQAPGTWTYAQTARSGSDNCLKGKACPEGGAGDSSVSNGGGGGSAGSAVSEAAAKKAAAPVLKALGQADADLDARQLMGSTRVVNADPVIGGLPTYGWSTGLQVGTDGQVIGGSGQLAEPEQSDAYPVIGADAALKALNRAAEGAGSGGRTGGCATAVPLEGSESAPSTGRADAPAALCGPAKPRTARAVEIDKAVFGLAVRSVEGRGTLVPSWLFEVAPGGDAPSYTVTHPAVAPEFLAQPVPEPVTSSGAFRSYTVNSADGDGRKLTLHFMGGVCALYTPQADESGTAAVKVKLIVSHPDPDRVCIAIAKEQSVTVTLDKPLGKRLVVDAETGGTIARG</sequence>
<dbReference type="EMBL" id="CP031194">
    <property type="protein sequence ID" value="AXG82412.1"/>
    <property type="molecule type" value="Genomic_DNA"/>
</dbReference>
<feature type="compositionally biased region" description="Low complexity" evidence="1">
    <location>
        <begin position="86"/>
        <end position="112"/>
    </location>
</feature>
<feature type="region of interest" description="Disordered" evidence="1">
    <location>
        <begin position="216"/>
        <end position="235"/>
    </location>
</feature>
<feature type="compositionally biased region" description="Gly residues" evidence="1">
    <location>
        <begin position="38"/>
        <end position="54"/>
    </location>
</feature>
<organism evidence="2 3">
    <name type="scientific">Streptomyces paludis</name>
    <dbReference type="NCBI Taxonomy" id="2282738"/>
    <lineage>
        <taxon>Bacteria</taxon>
        <taxon>Bacillati</taxon>
        <taxon>Actinomycetota</taxon>
        <taxon>Actinomycetes</taxon>
        <taxon>Kitasatosporales</taxon>
        <taxon>Streptomycetaceae</taxon>
        <taxon>Streptomyces</taxon>
    </lineage>
</organism>
<feature type="compositionally biased region" description="Gly residues" evidence="1">
    <location>
        <begin position="64"/>
        <end position="75"/>
    </location>
</feature>
<dbReference type="AlphaFoldDB" id="A0A345I0D8"/>
<evidence type="ECO:0000313" key="2">
    <source>
        <dbReference type="EMBL" id="AXG82412.1"/>
    </source>
</evidence>
<dbReference type="KEGG" id="spad:DVK44_06705"/>
<feature type="region of interest" description="Disordered" evidence="1">
    <location>
        <begin position="35"/>
        <end position="138"/>
    </location>
</feature>
<dbReference type="OrthoDB" id="3830613at2"/>
<name>A0A345I0D8_9ACTN</name>
<keyword evidence="3" id="KW-1185">Reference proteome</keyword>
<evidence type="ECO:0008006" key="4">
    <source>
        <dbReference type="Google" id="ProtNLM"/>
    </source>
</evidence>